<organism evidence="1 2">
    <name type="scientific">Nocardia farcinica (strain IFM 10152)</name>
    <dbReference type="NCBI Taxonomy" id="247156"/>
    <lineage>
        <taxon>Bacteria</taxon>
        <taxon>Bacillati</taxon>
        <taxon>Actinomycetota</taxon>
        <taxon>Actinomycetes</taxon>
        <taxon>Mycobacteriales</taxon>
        <taxon>Nocardiaceae</taxon>
        <taxon>Nocardia</taxon>
    </lineage>
</organism>
<proteinExistence type="predicted"/>
<keyword evidence="2" id="KW-1185">Reference proteome</keyword>
<dbReference type="Proteomes" id="UP000006820">
    <property type="component" value="Plasmid pNF2"/>
</dbReference>
<protein>
    <submittedName>
        <fullName evidence="1">Uncharacterized protein</fullName>
    </submittedName>
</protein>
<dbReference type="KEGG" id="nfa:PNF2_410"/>
<name>Q5YM65_NOCFA</name>
<gene>
    <name evidence="1" type="ordered locus">PNF2_410</name>
</gene>
<dbReference type="AlphaFoldDB" id="Q5YM65"/>
<dbReference type="EMBL" id="AP006620">
    <property type="protein sequence ID" value="BAD60726.1"/>
    <property type="molecule type" value="Genomic_DNA"/>
</dbReference>
<reference evidence="1 2" key="1">
    <citation type="journal article" date="2004" name="Proc. Natl. Acad. Sci. U.S.A.">
        <title>The complete genomic sequence of Nocardia farcinica IFM 10152.</title>
        <authorList>
            <person name="Ishikawa J."/>
            <person name="Yamashita A."/>
            <person name="Mikami Y."/>
            <person name="Hoshino Y."/>
            <person name="Kurita H."/>
            <person name="Hotta K."/>
            <person name="Shiba T."/>
            <person name="Hattori M."/>
        </authorList>
    </citation>
    <scope>NUCLEOTIDE SEQUENCE [LARGE SCALE GENOMIC DNA]</scope>
    <source>
        <strain evidence="1 2">IFM 10152</strain>
        <plasmid evidence="2">Plasmid pNF2</plasmid>
    </source>
</reference>
<accession>Q5YM65</accession>
<geneLocation type="plasmid" evidence="1 2">
    <name>pNF2</name>
</geneLocation>
<evidence type="ECO:0000313" key="2">
    <source>
        <dbReference type="Proteomes" id="UP000006820"/>
    </source>
</evidence>
<evidence type="ECO:0000313" key="1">
    <source>
        <dbReference type="EMBL" id="BAD60726.1"/>
    </source>
</evidence>
<sequence>MPPSLAALDWARGANPDFADDDSGFFAAADWMREAASAVILPPSLSDFDTILSFLGSPTLPV</sequence>
<dbReference type="HOGENOM" id="CLU_2899648_0_0_11"/>
<keyword evidence="1" id="KW-0614">Plasmid</keyword>